<keyword evidence="1" id="KW-0472">Membrane</keyword>
<keyword evidence="3" id="KW-1185">Reference proteome</keyword>
<feature type="transmembrane region" description="Helical" evidence="1">
    <location>
        <begin position="151"/>
        <end position="171"/>
    </location>
</feature>
<keyword evidence="1" id="KW-1133">Transmembrane helix</keyword>
<dbReference type="AlphaFoldDB" id="A0AAD5N655"/>
<keyword evidence="1" id="KW-0812">Transmembrane</keyword>
<evidence type="ECO:0000313" key="2">
    <source>
        <dbReference type="EMBL" id="KAJ1361396.1"/>
    </source>
</evidence>
<evidence type="ECO:0000313" key="3">
    <source>
        <dbReference type="Proteomes" id="UP001196413"/>
    </source>
</evidence>
<evidence type="ECO:0000256" key="1">
    <source>
        <dbReference type="SAM" id="Phobius"/>
    </source>
</evidence>
<gene>
    <name evidence="2" type="ORF">KIN20_020636</name>
</gene>
<name>A0AAD5N655_PARTN</name>
<proteinExistence type="predicted"/>
<dbReference type="EMBL" id="JAHQIW010004198">
    <property type="protein sequence ID" value="KAJ1361396.1"/>
    <property type="molecule type" value="Genomic_DNA"/>
</dbReference>
<protein>
    <submittedName>
        <fullName evidence="2">Uncharacterized protein</fullName>
    </submittedName>
</protein>
<dbReference type="Proteomes" id="UP001196413">
    <property type="component" value="Unassembled WGS sequence"/>
</dbReference>
<sequence>MDISDHYTIVASIRTFTVSGFTLPVALVYNEGSTISAWVPGIATSKGGAQALVQRLLMQTVFDILESQRRSEVPPEAVISNILSQLNVAISYEPMSCQKVVLSLEETSESSTLNNQINIAIIITSNRSETVLRFVDCCGKPRTSDKTRTRISPLAGAIIALTALVLPLLFLQHSRIALPAISRRRDLKFLTVMEKEEKCIIIGNTVTGTCTELAATANPLCSGNAAMTANIIMANWSRAMWQSVFDRAARMLASGPFGSHFFSATATVGGN</sequence>
<organism evidence="2 3">
    <name type="scientific">Parelaphostrongylus tenuis</name>
    <name type="common">Meningeal worm</name>
    <dbReference type="NCBI Taxonomy" id="148309"/>
    <lineage>
        <taxon>Eukaryota</taxon>
        <taxon>Metazoa</taxon>
        <taxon>Ecdysozoa</taxon>
        <taxon>Nematoda</taxon>
        <taxon>Chromadorea</taxon>
        <taxon>Rhabditida</taxon>
        <taxon>Rhabditina</taxon>
        <taxon>Rhabditomorpha</taxon>
        <taxon>Strongyloidea</taxon>
        <taxon>Metastrongylidae</taxon>
        <taxon>Parelaphostrongylus</taxon>
    </lineage>
</organism>
<accession>A0AAD5N655</accession>
<reference evidence="2" key="1">
    <citation type="submission" date="2021-06" db="EMBL/GenBank/DDBJ databases">
        <title>Parelaphostrongylus tenuis whole genome reference sequence.</title>
        <authorList>
            <person name="Garwood T.J."/>
            <person name="Larsen P.A."/>
            <person name="Fountain-Jones N.M."/>
            <person name="Garbe J.R."/>
            <person name="Macchietto M.G."/>
            <person name="Kania S.A."/>
            <person name="Gerhold R.W."/>
            <person name="Richards J.E."/>
            <person name="Wolf T.M."/>
        </authorList>
    </citation>
    <scope>NUCLEOTIDE SEQUENCE</scope>
    <source>
        <strain evidence="2">MNPRO001-30</strain>
        <tissue evidence="2">Meninges</tissue>
    </source>
</reference>
<comment type="caution">
    <text evidence="2">The sequence shown here is derived from an EMBL/GenBank/DDBJ whole genome shotgun (WGS) entry which is preliminary data.</text>
</comment>